<comment type="caution">
    <text evidence="1">The sequence shown here is derived from an EMBL/GenBank/DDBJ whole genome shotgun (WGS) entry which is preliminary data.</text>
</comment>
<dbReference type="PANTHER" id="PTHR34309">
    <property type="entry name" value="SLR1406 PROTEIN"/>
    <property type="match status" value="1"/>
</dbReference>
<protein>
    <submittedName>
        <fullName evidence="1">Uncharacterized protein GlcG (DUF336 family)</fullName>
    </submittedName>
</protein>
<accession>A0A7W7HW64</accession>
<keyword evidence="2" id="KW-1185">Reference proteome</keyword>
<dbReference type="InterPro" id="IPR052517">
    <property type="entry name" value="GlcG_carb_metab_protein"/>
</dbReference>
<dbReference type="EMBL" id="JACHNH010000001">
    <property type="protein sequence ID" value="MBB4761892.1"/>
    <property type="molecule type" value="Genomic_DNA"/>
</dbReference>
<sequence>MHPQDLSLAEARSLVRRAVDKGEQLGLRGGVAVVGASGALITASRLDRGGAGGMARARSKAWIAATQQITSTEHLHRMTTLPAPISAGFVAVSPQAAFPGAGGIPVRDKDGVVVAGIAASGATVSPFLPHGVPPEALSADGEPANPEDLLIAYALDIPYAGQHGDDAVRWQARFGDLVVSPGDSLGMKPAPPAAGQPELAWARELCDRVLAEARRRNLSISVAVVDSGGDPIQQDRADGAVAGGVDIALGTAAAAARFGVPSERLAQWYGDAVTRLNPVTVLGVAGGVPLLDDGRTVAGVGVGGAGPAECAALVREVAGP</sequence>
<dbReference type="Pfam" id="PF03928">
    <property type="entry name" value="HbpS-like"/>
    <property type="match status" value="2"/>
</dbReference>
<evidence type="ECO:0000313" key="2">
    <source>
        <dbReference type="Proteomes" id="UP000578112"/>
    </source>
</evidence>
<reference evidence="1 2" key="1">
    <citation type="submission" date="2020-08" db="EMBL/GenBank/DDBJ databases">
        <title>Sequencing the genomes of 1000 actinobacteria strains.</title>
        <authorList>
            <person name="Klenk H.-P."/>
        </authorList>
    </citation>
    <scope>NUCLEOTIDE SEQUENCE [LARGE SCALE GENOMIC DNA]</scope>
    <source>
        <strain evidence="1 2">DSM 43149</strain>
    </source>
</reference>
<dbReference type="RefSeq" id="WP_184992612.1">
    <property type="nucleotide sequence ID" value="NZ_BOMK01000002.1"/>
</dbReference>
<dbReference type="Gene3D" id="3.30.450.150">
    <property type="entry name" value="Haem-degrading domain"/>
    <property type="match status" value="2"/>
</dbReference>
<dbReference type="InterPro" id="IPR038084">
    <property type="entry name" value="PduO/GlcC-like_sf"/>
</dbReference>
<dbReference type="PANTHER" id="PTHR34309:SF1">
    <property type="entry name" value="PROTEIN GLCG"/>
    <property type="match status" value="1"/>
</dbReference>
<evidence type="ECO:0000313" key="1">
    <source>
        <dbReference type="EMBL" id="MBB4761892.1"/>
    </source>
</evidence>
<dbReference type="InterPro" id="IPR005624">
    <property type="entry name" value="PduO/GlcC-like"/>
</dbReference>
<organism evidence="1 2">
    <name type="scientific">Actinoplanes digitatis</name>
    <dbReference type="NCBI Taxonomy" id="1868"/>
    <lineage>
        <taxon>Bacteria</taxon>
        <taxon>Bacillati</taxon>
        <taxon>Actinomycetota</taxon>
        <taxon>Actinomycetes</taxon>
        <taxon>Micromonosporales</taxon>
        <taxon>Micromonosporaceae</taxon>
        <taxon>Actinoplanes</taxon>
    </lineage>
</organism>
<dbReference type="AlphaFoldDB" id="A0A7W7HW64"/>
<name>A0A7W7HW64_9ACTN</name>
<gene>
    <name evidence="1" type="ORF">BJ971_002448</name>
</gene>
<proteinExistence type="predicted"/>
<dbReference type="Proteomes" id="UP000578112">
    <property type="component" value="Unassembled WGS sequence"/>
</dbReference>
<dbReference type="SUPFAM" id="SSF143744">
    <property type="entry name" value="GlcG-like"/>
    <property type="match status" value="2"/>
</dbReference>